<evidence type="ECO:0000259" key="12">
    <source>
        <dbReference type="Pfam" id="PF20260"/>
    </source>
</evidence>
<dbReference type="SUPFAM" id="SSF88697">
    <property type="entry name" value="PUA domain-like"/>
    <property type="match status" value="1"/>
</dbReference>
<dbReference type="InterPro" id="IPR015947">
    <property type="entry name" value="PUA-like_sf"/>
</dbReference>
<evidence type="ECO:0000256" key="7">
    <source>
        <dbReference type="ARBA" id="ARBA00022691"/>
    </source>
</evidence>
<dbReference type="STRING" id="1379270.GEMMAAP_09845"/>
<dbReference type="Pfam" id="PF20260">
    <property type="entry name" value="PUA_4"/>
    <property type="match status" value="1"/>
</dbReference>
<dbReference type="SUPFAM" id="SSF75217">
    <property type="entry name" value="alpha/beta knot"/>
    <property type="match status" value="1"/>
</dbReference>
<dbReference type="NCBIfam" id="TIGR00046">
    <property type="entry name" value="RsmE family RNA methyltransferase"/>
    <property type="match status" value="1"/>
</dbReference>
<dbReference type="GO" id="GO:0005737">
    <property type="term" value="C:cytoplasm"/>
    <property type="evidence" value="ECO:0007669"/>
    <property type="project" value="UniProtKB-SubCell"/>
</dbReference>
<keyword evidence="14" id="KW-1185">Reference proteome</keyword>
<dbReference type="RefSeq" id="WP_026850682.1">
    <property type="nucleotide sequence ID" value="NZ_CP011454.1"/>
</dbReference>
<evidence type="ECO:0000256" key="4">
    <source>
        <dbReference type="ARBA" id="ARBA00022552"/>
    </source>
</evidence>
<comment type="subcellular location">
    <subcellularLocation>
        <location evidence="1 10">Cytoplasm</location>
    </subcellularLocation>
</comment>
<dbReference type="Pfam" id="PF04452">
    <property type="entry name" value="Methyltrans_RNA"/>
    <property type="match status" value="1"/>
</dbReference>
<comment type="catalytic activity">
    <reaction evidence="9 10">
        <text>uridine(1498) in 16S rRNA + S-adenosyl-L-methionine = N(3)-methyluridine(1498) in 16S rRNA + S-adenosyl-L-homocysteine + H(+)</text>
        <dbReference type="Rhea" id="RHEA:42920"/>
        <dbReference type="Rhea" id="RHEA-COMP:10283"/>
        <dbReference type="Rhea" id="RHEA-COMP:10284"/>
        <dbReference type="ChEBI" id="CHEBI:15378"/>
        <dbReference type="ChEBI" id="CHEBI:57856"/>
        <dbReference type="ChEBI" id="CHEBI:59789"/>
        <dbReference type="ChEBI" id="CHEBI:65315"/>
        <dbReference type="ChEBI" id="CHEBI:74502"/>
        <dbReference type="EC" id="2.1.1.193"/>
    </reaction>
</comment>
<dbReference type="PANTHER" id="PTHR30027:SF3">
    <property type="entry name" value="16S RRNA (URACIL(1498)-N(3))-METHYLTRANSFERASE"/>
    <property type="match status" value="1"/>
</dbReference>
<evidence type="ECO:0000256" key="8">
    <source>
        <dbReference type="ARBA" id="ARBA00025699"/>
    </source>
</evidence>
<evidence type="ECO:0000256" key="3">
    <source>
        <dbReference type="ARBA" id="ARBA00022490"/>
    </source>
</evidence>
<keyword evidence="5 10" id="KW-0489">Methyltransferase</keyword>
<comment type="function">
    <text evidence="8 10">Specifically methylates the N3 position of the uracil ring of uridine 1498 (m3U1498) in 16S rRNA. Acts on the fully assembled 30S ribosomal subunit.</text>
</comment>
<dbReference type="GO" id="GO:0070042">
    <property type="term" value="F:rRNA (uridine-N3-)-methyltransferase activity"/>
    <property type="evidence" value="ECO:0007669"/>
    <property type="project" value="TreeGrafter"/>
</dbReference>
<organism evidence="13 14">
    <name type="scientific">Gemmatimonas phototrophica</name>
    <dbReference type="NCBI Taxonomy" id="1379270"/>
    <lineage>
        <taxon>Bacteria</taxon>
        <taxon>Pseudomonadati</taxon>
        <taxon>Gemmatimonadota</taxon>
        <taxon>Gemmatimonadia</taxon>
        <taxon>Gemmatimonadales</taxon>
        <taxon>Gemmatimonadaceae</taxon>
        <taxon>Gemmatimonas</taxon>
    </lineage>
</organism>
<keyword evidence="7 10" id="KW-0949">S-adenosyl-L-methionine</keyword>
<evidence type="ECO:0000256" key="9">
    <source>
        <dbReference type="ARBA" id="ARBA00047944"/>
    </source>
</evidence>
<dbReference type="KEGG" id="gph:GEMMAAP_09845"/>
<dbReference type="PANTHER" id="PTHR30027">
    <property type="entry name" value="RIBOSOMAL RNA SMALL SUBUNIT METHYLTRANSFERASE E"/>
    <property type="match status" value="1"/>
</dbReference>
<evidence type="ECO:0000313" key="13">
    <source>
        <dbReference type="EMBL" id="AMW05045.1"/>
    </source>
</evidence>
<gene>
    <name evidence="13" type="ORF">GEMMAAP_09845</name>
</gene>
<dbReference type="EMBL" id="CP011454">
    <property type="protein sequence ID" value="AMW05045.1"/>
    <property type="molecule type" value="Genomic_DNA"/>
</dbReference>
<comment type="similarity">
    <text evidence="2 10">Belongs to the RNA methyltransferase RsmE family.</text>
</comment>
<feature type="domain" description="Ribosomal RNA small subunit methyltransferase E PUA-like" evidence="12">
    <location>
        <begin position="30"/>
        <end position="75"/>
    </location>
</feature>
<keyword evidence="6 10" id="KW-0808">Transferase</keyword>
<evidence type="ECO:0000256" key="6">
    <source>
        <dbReference type="ARBA" id="ARBA00022679"/>
    </source>
</evidence>
<dbReference type="EC" id="2.1.1.193" evidence="10"/>
<keyword evidence="4 10" id="KW-0698">rRNA processing</keyword>
<accession>A0A143BKD3</accession>
<dbReference type="Gene3D" id="3.40.1280.10">
    <property type="match status" value="1"/>
</dbReference>
<dbReference type="OrthoDB" id="9815641at2"/>
<evidence type="ECO:0000313" key="14">
    <source>
        <dbReference type="Proteomes" id="UP000076404"/>
    </source>
</evidence>
<dbReference type="InterPro" id="IPR006700">
    <property type="entry name" value="RsmE"/>
</dbReference>
<name>A0A143BKD3_9BACT</name>
<dbReference type="InterPro" id="IPR029026">
    <property type="entry name" value="tRNA_m1G_MTases_N"/>
</dbReference>
<dbReference type="Proteomes" id="UP000076404">
    <property type="component" value="Chromosome"/>
</dbReference>
<dbReference type="eggNOG" id="COG1385">
    <property type="taxonomic scope" value="Bacteria"/>
</dbReference>
<reference evidence="13 14" key="1">
    <citation type="journal article" date="2014" name="Proc. Natl. Acad. Sci. U.S.A.">
        <title>Functional type 2 photosynthetic reaction centers found in the rare bacterial phylum Gemmatimonadetes.</title>
        <authorList>
            <person name="Zeng Y."/>
            <person name="Feng F."/>
            <person name="Medova H."/>
            <person name="Dean J."/>
            <person name="Koblizek M."/>
        </authorList>
    </citation>
    <scope>NUCLEOTIDE SEQUENCE [LARGE SCALE GENOMIC DNA]</scope>
    <source>
        <strain evidence="13 14">AP64</strain>
    </source>
</reference>
<dbReference type="GO" id="GO:0070475">
    <property type="term" value="P:rRNA base methylation"/>
    <property type="evidence" value="ECO:0007669"/>
    <property type="project" value="TreeGrafter"/>
</dbReference>
<dbReference type="InterPro" id="IPR046886">
    <property type="entry name" value="RsmE_MTase_dom"/>
</dbReference>
<evidence type="ECO:0000256" key="2">
    <source>
        <dbReference type="ARBA" id="ARBA00005528"/>
    </source>
</evidence>
<dbReference type="CDD" id="cd18084">
    <property type="entry name" value="RsmE-like"/>
    <property type="match status" value="1"/>
</dbReference>
<dbReference type="PIRSF" id="PIRSF015601">
    <property type="entry name" value="MTase_slr0722"/>
    <property type="match status" value="1"/>
</dbReference>
<proteinExistence type="inferred from homology"/>
<protein>
    <recommendedName>
        <fullName evidence="10">Ribosomal RNA small subunit methyltransferase E</fullName>
        <ecNumber evidence="10">2.1.1.193</ecNumber>
    </recommendedName>
</protein>
<sequence>MVGVDREGVAAGRPQFVTAASFDVGSTVMLDDAAVRHIRVLRLGAGAVVGLRDGQGGIGAGQLVLLTKSQAQVEVTAVERVLPLPPVHLLVPVADRDRMLWLAEKASELGATSWRPVLWRRSRSVSPRGEGVSFQAKVRARMEGALAQSEGAWLPQPFPEANLERAVLAAPPGDRVVLDPAGAPLVGPDAAVLGQPLVIAVGPEGGLERDELAQLEGAGFRRVSLGPTILRFETAAIAALSMARTAFGRQWAPHLDPAADRPEGA</sequence>
<dbReference type="AlphaFoldDB" id="A0A143BKD3"/>
<evidence type="ECO:0000256" key="10">
    <source>
        <dbReference type="PIRNR" id="PIRNR015601"/>
    </source>
</evidence>
<evidence type="ECO:0000259" key="11">
    <source>
        <dbReference type="Pfam" id="PF04452"/>
    </source>
</evidence>
<evidence type="ECO:0000256" key="5">
    <source>
        <dbReference type="ARBA" id="ARBA00022603"/>
    </source>
</evidence>
<evidence type="ECO:0000256" key="1">
    <source>
        <dbReference type="ARBA" id="ARBA00004496"/>
    </source>
</evidence>
<reference evidence="13 14" key="2">
    <citation type="journal article" date="2016" name="Environ. Microbiol. Rep.">
        <title>Metagenomic evidence for the presence of phototrophic Gemmatimonadetes bacteria in diverse environments.</title>
        <authorList>
            <person name="Zeng Y."/>
            <person name="Baumbach J."/>
            <person name="Barbosa E.G."/>
            <person name="Azevedo V."/>
            <person name="Zhang C."/>
            <person name="Koblizek M."/>
        </authorList>
    </citation>
    <scope>NUCLEOTIDE SEQUENCE [LARGE SCALE GENOMIC DNA]</scope>
    <source>
        <strain evidence="13 14">AP64</strain>
    </source>
</reference>
<dbReference type="InterPro" id="IPR029028">
    <property type="entry name" value="Alpha/beta_knot_MTases"/>
</dbReference>
<dbReference type="InterPro" id="IPR046887">
    <property type="entry name" value="RsmE_PUA-like"/>
</dbReference>
<keyword evidence="3 10" id="KW-0963">Cytoplasm</keyword>
<feature type="domain" description="Ribosomal RNA small subunit methyltransferase E methyltransferase" evidence="11">
    <location>
        <begin position="84"/>
        <end position="242"/>
    </location>
</feature>